<dbReference type="InterPro" id="IPR048844">
    <property type="entry name" value="LpdD_chaperone-like"/>
</dbReference>
<reference evidence="2" key="1">
    <citation type="submission" date="2020-08" db="EMBL/GenBank/DDBJ databases">
        <title>Genome public.</title>
        <authorList>
            <person name="Liu C."/>
            <person name="Sun Q."/>
        </authorList>
    </citation>
    <scope>NUCLEOTIDE SEQUENCE</scope>
    <source>
        <strain evidence="2">NSJ-51</strain>
    </source>
</reference>
<name>A0A8J6J5U2_9FIRM</name>
<sequence length="123" mass="13019">METKHWRSGEGRWALEAWAVHTGGGIAVYLGGGETPHVGCSVLAEPRASLTGAGRSCTLSILNRLGHKDDQFAQELARRLCVGTGEPVSVAAGVHVEGAGGEDLLRLQEQFYALCAQIEADFS</sequence>
<protein>
    <recommendedName>
        <fullName evidence="1">Prenylated flavin chaperone LpdD-like domain-containing protein</fullName>
    </recommendedName>
</protein>
<evidence type="ECO:0000313" key="3">
    <source>
        <dbReference type="Proteomes" id="UP000661435"/>
    </source>
</evidence>
<gene>
    <name evidence="2" type="ORF">H8S57_05535</name>
</gene>
<evidence type="ECO:0000259" key="1">
    <source>
        <dbReference type="Pfam" id="PF21758"/>
    </source>
</evidence>
<dbReference type="AlphaFoldDB" id="A0A8J6J5U2"/>
<dbReference type="Proteomes" id="UP000661435">
    <property type="component" value="Unassembled WGS sequence"/>
</dbReference>
<keyword evidence="3" id="KW-1185">Reference proteome</keyword>
<dbReference type="EMBL" id="JACOPP010000005">
    <property type="protein sequence ID" value="MBC5733186.1"/>
    <property type="molecule type" value="Genomic_DNA"/>
</dbReference>
<evidence type="ECO:0000313" key="2">
    <source>
        <dbReference type="EMBL" id="MBC5733186.1"/>
    </source>
</evidence>
<proteinExistence type="predicted"/>
<dbReference type="RefSeq" id="WP_186907083.1">
    <property type="nucleotide sequence ID" value="NZ_JACOPP010000005.1"/>
</dbReference>
<dbReference type="Pfam" id="PF21758">
    <property type="entry name" value="PAC_bac"/>
    <property type="match status" value="1"/>
</dbReference>
<feature type="domain" description="Prenylated flavin chaperone LpdD-like" evidence="1">
    <location>
        <begin position="10"/>
        <end position="121"/>
    </location>
</feature>
<organism evidence="2 3">
    <name type="scientific">Lawsonibacter hominis</name>
    <dbReference type="NCBI Taxonomy" id="2763053"/>
    <lineage>
        <taxon>Bacteria</taxon>
        <taxon>Bacillati</taxon>
        <taxon>Bacillota</taxon>
        <taxon>Clostridia</taxon>
        <taxon>Eubacteriales</taxon>
        <taxon>Oscillospiraceae</taxon>
        <taxon>Lawsonibacter</taxon>
    </lineage>
</organism>
<comment type="caution">
    <text evidence="2">The sequence shown here is derived from an EMBL/GenBank/DDBJ whole genome shotgun (WGS) entry which is preliminary data.</text>
</comment>
<accession>A0A8J6J5U2</accession>